<accession>A0AAD6UQH1</accession>
<proteinExistence type="predicted"/>
<protein>
    <submittedName>
        <fullName evidence="1">Uncharacterized protein</fullName>
    </submittedName>
</protein>
<dbReference type="EMBL" id="JARJCW010000120">
    <property type="protein sequence ID" value="KAJ7192438.1"/>
    <property type="molecule type" value="Genomic_DNA"/>
</dbReference>
<reference evidence="1" key="1">
    <citation type="submission" date="2023-03" db="EMBL/GenBank/DDBJ databases">
        <title>Massive genome expansion in bonnet fungi (Mycena s.s.) driven by repeated elements and novel gene families across ecological guilds.</title>
        <authorList>
            <consortium name="Lawrence Berkeley National Laboratory"/>
            <person name="Harder C.B."/>
            <person name="Miyauchi S."/>
            <person name="Viragh M."/>
            <person name="Kuo A."/>
            <person name="Thoen E."/>
            <person name="Andreopoulos B."/>
            <person name="Lu D."/>
            <person name="Skrede I."/>
            <person name="Drula E."/>
            <person name="Henrissat B."/>
            <person name="Morin E."/>
            <person name="Kohler A."/>
            <person name="Barry K."/>
            <person name="LaButti K."/>
            <person name="Morin E."/>
            <person name="Salamov A."/>
            <person name="Lipzen A."/>
            <person name="Mereny Z."/>
            <person name="Hegedus B."/>
            <person name="Baldrian P."/>
            <person name="Stursova M."/>
            <person name="Weitz H."/>
            <person name="Taylor A."/>
            <person name="Grigoriev I.V."/>
            <person name="Nagy L.G."/>
            <person name="Martin F."/>
            <person name="Kauserud H."/>
        </authorList>
    </citation>
    <scope>NUCLEOTIDE SEQUENCE</scope>
    <source>
        <strain evidence="1">9144</strain>
    </source>
</reference>
<evidence type="ECO:0000313" key="2">
    <source>
        <dbReference type="Proteomes" id="UP001219525"/>
    </source>
</evidence>
<dbReference type="Proteomes" id="UP001219525">
    <property type="component" value="Unassembled WGS sequence"/>
</dbReference>
<gene>
    <name evidence="1" type="ORF">GGX14DRAFT_406384</name>
</gene>
<organism evidence="1 2">
    <name type="scientific">Mycena pura</name>
    <dbReference type="NCBI Taxonomy" id="153505"/>
    <lineage>
        <taxon>Eukaryota</taxon>
        <taxon>Fungi</taxon>
        <taxon>Dikarya</taxon>
        <taxon>Basidiomycota</taxon>
        <taxon>Agaricomycotina</taxon>
        <taxon>Agaricomycetes</taxon>
        <taxon>Agaricomycetidae</taxon>
        <taxon>Agaricales</taxon>
        <taxon>Marasmiineae</taxon>
        <taxon>Mycenaceae</taxon>
        <taxon>Mycena</taxon>
    </lineage>
</organism>
<dbReference type="AlphaFoldDB" id="A0AAD6UQH1"/>
<name>A0AAD6UQH1_9AGAR</name>
<evidence type="ECO:0000313" key="1">
    <source>
        <dbReference type="EMBL" id="KAJ7192438.1"/>
    </source>
</evidence>
<comment type="caution">
    <text evidence="1">The sequence shown here is derived from an EMBL/GenBank/DDBJ whole genome shotgun (WGS) entry which is preliminary data.</text>
</comment>
<keyword evidence="2" id="KW-1185">Reference proteome</keyword>
<sequence length="211" mass="23820">MRVEGRRRVAHGCWQKRNGPIRRRKLTGAVVRGPEMARADFQLKRGTPPSKPALPRFVDSVQYDSSVGKVRFGNSQLRSKSAPDAAAINGPGIGWHHSDKSYYLKYSRPRRLPRLPPNHAPPCAFLSTCTPRSSVETAGTPVRYFAREGHMSAVRAAIQHARHLSYLFTLQTNLNSRLRHGYSLICVLFAHPWILGKERDRYKVATTHLDS</sequence>